<gene>
    <name evidence="1" type="primary">gutM</name>
    <name evidence="1" type="ORF">ABK905_09950</name>
</gene>
<protein>
    <submittedName>
        <fullName evidence="1">Transcriptional regulator GutM</fullName>
    </submittedName>
</protein>
<dbReference type="NCBIfam" id="NF007592">
    <property type="entry name" value="PRK10234.1"/>
    <property type="match status" value="1"/>
</dbReference>
<dbReference type="AlphaFoldDB" id="A0AAU7QE84"/>
<dbReference type="InterPro" id="IPR009693">
    <property type="entry name" value="Glucitol_operon_activator"/>
</dbReference>
<proteinExistence type="predicted"/>
<dbReference type="EMBL" id="CP157947">
    <property type="protein sequence ID" value="XBS71237.1"/>
    <property type="molecule type" value="Genomic_DNA"/>
</dbReference>
<name>A0AAU7QE84_9GAMM</name>
<sequence length="118" mass="12836">MTTLLITLAALAWLGQIVLGGLQIHRFNRAYDALCRQGAVGLGRCPGRFKARVVLALAFDGQERVCDAFVLRGLTVFARPRPVPGLIGLHKSQIKPDVIFPKDQTCQTALSLAIKPQT</sequence>
<reference evidence="1" key="1">
    <citation type="submission" date="2024-06" db="EMBL/GenBank/DDBJ databases">
        <authorList>
            <person name="Coelho C."/>
            <person name="Bento M."/>
            <person name="Garcia E."/>
            <person name="Camelo A."/>
            <person name="Brandao I."/>
            <person name="Espirito Santo C."/>
            <person name="Trovao J."/>
            <person name="Verissimo A."/>
            <person name="Costa J."/>
            <person name="Tiago I."/>
        </authorList>
    </citation>
    <scope>NUCLEOTIDE SEQUENCE</scope>
    <source>
        <strain evidence="1">KWT182</strain>
    </source>
</reference>
<accession>A0AAU7QE84</accession>
<dbReference type="Pfam" id="PF06923">
    <property type="entry name" value="GutM"/>
    <property type="match status" value="1"/>
</dbReference>
<evidence type="ECO:0000313" key="1">
    <source>
        <dbReference type="EMBL" id="XBS71237.1"/>
    </source>
</evidence>
<dbReference type="PIRSF" id="PIRSF011474">
    <property type="entry name" value="Glucitol_operon_activator"/>
    <property type="match status" value="1"/>
</dbReference>
<organism evidence="1">
    <name type="scientific">Acerihabitans sp. KWT182</name>
    <dbReference type="NCBI Taxonomy" id="3157919"/>
    <lineage>
        <taxon>Bacteria</taxon>
        <taxon>Pseudomonadati</taxon>
        <taxon>Pseudomonadota</taxon>
        <taxon>Gammaproteobacteria</taxon>
        <taxon>Enterobacterales</taxon>
        <taxon>Pectobacteriaceae</taxon>
        <taxon>Acerihabitans</taxon>
    </lineage>
</organism>